<accession>A0ABT1R6Y5</accession>
<protein>
    <recommendedName>
        <fullName evidence="4">Mu-like prophage FluMu N-terminal domain-containing protein</fullName>
    </recommendedName>
</protein>
<evidence type="ECO:0000256" key="1">
    <source>
        <dbReference type="SAM" id="MobiDB-lite"/>
    </source>
</evidence>
<dbReference type="SUPFAM" id="SSF160059">
    <property type="entry name" value="PriA/YqbF domain"/>
    <property type="match status" value="1"/>
</dbReference>
<reference evidence="2" key="1">
    <citation type="submission" date="2021-07" db="EMBL/GenBank/DDBJ databases">
        <title>Shinella sp. nov., a novel member of the genus Shinella from water.</title>
        <authorList>
            <person name="Deng Y."/>
        </authorList>
    </citation>
    <scope>NUCLEOTIDE SEQUENCE</scope>
    <source>
        <strain evidence="2">CPCC 100929</strain>
    </source>
</reference>
<feature type="region of interest" description="Disordered" evidence="1">
    <location>
        <begin position="1"/>
        <end position="24"/>
    </location>
</feature>
<evidence type="ECO:0000313" key="3">
    <source>
        <dbReference type="Proteomes" id="UP000996601"/>
    </source>
</evidence>
<gene>
    <name evidence="2" type="ORF">GB927_012840</name>
</gene>
<proteinExistence type="predicted"/>
<sequence>MAKAPTSTNENENANAEGSEKREGRVLKLMSINGIRRAGIRFPAREAVPVDLADLTEEQVKLLENEPDLRPVR</sequence>
<evidence type="ECO:0000313" key="2">
    <source>
        <dbReference type="EMBL" id="MCQ4630932.1"/>
    </source>
</evidence>
<comment type="caution">
    <text evidence="2">The sequence shown here is derived from an EMBL/GenBank/DDBJ whole genome shotgun (WGS) entry which is preliminary data.</text>
</comment>
<organism evidence="2 3">
    <name type="scientific">Shinella lacus</name>
    <dbReference type="NCBI Taxonomy" id="2654216"/>
    <lineage>
        <taxon>Bacteria</taxon>
        <taxon>Pseudomonadati</taxon>
        <taxon>Pseudomonadota</taxon>
        <taxon>Alphaproteobacteria</taxon>
        <taxon>Hyphomicrobiales</taxon>
        <taxon>Rhizobiaceae</taxon>
        <taxon>Shinella</taxon>
    </lineage>
</organism>
<dbReference type="RefSeq" id="WP_256117368.1">
    <property type="nucleotide sequence ID" value="NZ_WHSB02000004.1"/>
</dbReference>
<dbReference type="EMBL" id="WHSB02000004">
    <property type="protein sequence ID" value="MCQ4630932.1"/>
    <property type="molecule type" value="Genomic_DNA"/>
</dbReference>
<keyword evidence="3" id="KW-1185">Reference proteome</keyword>
<name>A0ABT1R6Y5_9HYPH</name>
<evidence type="ECO:0008006" key="4">
    <source>
        <dbReference type="Google" id="ProtNLM"/>
    </source>
</evidence>
<dbReference type="Proteomes" id="UP000996601">
    <property type="component" value="Unassembled WGS sequence"/>
</dbReference>